<evidence type="ECO:0000313" key="2">
    <source>
        <dbReference type="EMBL" id="SUX09632.1"/>
    </source>
</evidence>
<dbReference type="Gene3D" id="3.30.460.10">
    <property type="entry name" value="Beta Polymerase, domain 2"/>
    <property type="match status" value="1"/>
</dbReference>
<name>A0A381DH10_9BACT</name>
<feature type="domain" description="Polymerase beta nucleotidyltransferase" evidence="1">
    <location>
        <begin position="33"/>
        <end position="121"/>
    </location>
</feature>
<evidence type="ECO:0000313" key="3">
    <source>
        <dbReference type="Proteomes" id="UP000254920"/>
    </source>
</evidence>
<dbReference type="SUPFAM" id="SSF81301">
    <property type="entry name" value="Nucleotidyltransferase"/>
    <property type="match status" value="1"/>
</dbReference>
<evidence type="ECO:0000259" key="1">
    <source>
        <dbReference type="Pfam" id="PF18765"/>
    </source>
</evidence>
<keyword evidence="2" id="KW-0808">Transferase</keyword>
<dbReference type="InterPro" id="IPR043519">
    <property type="entry name" value="NT_sf"/>
</dbReference>
<dbReference type="CDD" id="cd05403">
    <property type="entry name" value="NT_KNTase_like"/>
    <property type="match status" value="1"/>
</dbReference>
<organism evidence="2 3">
    <name type="scientific">Campylobacter sputorum subsp. sputorum</name>
    <dbReference type="NCBI Taxonomy" id="32024"/>
    <lineage>
        <taxon>Bacteria</taxon>
        <taxon>Pseudomonadati</taxon>
        <taxon>Campylobacterota</taxon>
        <taxon>Epsilonproteobacteria</taxon>
        <taxon>Campylobacterales</taxon>
        <taxon>Campylobacteraceae</taxon>
        <taxon>Campylobacter</taxon>
    </lineage>
</organism>
<dbReference type="AlphaFoldDB" id="A0A381DH10"/>
<keyword evidence="3" id="KW-1185">Reference proteome</keyword>
<dbReference type="Pfam" id="PF18765">
    <property type="entry name" value="Polbeta"/>
    <property type="match status" value="1"/>
</dbReference>
<protein>
    <submittedName>
        <fullName evidence="2">Nucleotidyltransferase family protein</fullName>
    </submittedName>
</protein>
<dbReference type="EMBL" id="UFVD01000001">
    <property type="protein sequence ID" value="SUX09632.1"/>
    <property type="molecule type" value="Genomic_DNA"/>
</dbReference>
<accession>A0A381DH10</accession>
<reference evidence="2 3" key="1">
    <citation type="submission" date="2018-06" db="EMBL/GenBank/DDBJ databases">
        <authorList>
            <consortium name="Pathogen Informatics"/>
            <person name="Doyle S."/>
        </authorList>
    </citation>
    <scope>NUCLEOTIDE SEQUENCE [LARGE SCALE GENOMIC DNA]</scope>
    <source>
        <strain evidence="2 3">NCTC12475</strain>
    </source>
</reference>
<dbReference type="OrthoDB" id="5334523at2"/>
<dbReference type="GeneID" id="93090575"/>
<dbReference type="GO" id="GO:0016740">
    <property type="term" value="F:transferase activity"/>
    <property type="evidence" value="ECO:0007669"/>
    <property type="project" value="UniProtKB-KW"/>
</dbReference>
<proteinExistence type="predicted"/>
<gene>
    <name evidence="2" type="ORF">NCTC12475_00123</name>
</gene>
<dbReference type="Proteomes" id="UP000254920">
    <property type="component" value="Unassembled WGS sequence"/>
</dbReference>
<dbReference type="RefSeq" id="WP_089182405.1">
    <property type="nucleotide sequence ID" value="NZ_CP043427.1"/>
</dbReference>
<dbReference type="InterPro" id="IPR041633">
    <property type="entry name" value="Polbeta"/>
</dbReference>
<sequence length="123" mass="14049">MTILKQINELLPVAKISKTPILTKDDILEYLSQIKPLLKKDGIKEIGLFGSYAIGEEEANSDVDLVILAEKEFLDRLKGIDCILYFENLREKISRDLNKSVDLVKVFSKEKLNHNILKDAIYV</sequence>